<evidence type="ECO:0000313" key="21">
    <source>
        <dbReference type="EMBL" id="AMD85058.1"/>
    </source>
</evidence>
<keyword evidence="8" id="KW-1134">Transmembrane beta strand</keyword>
<name>A0AAX2GYF0_9FLAO</name>
<dbReference type="Proteomes" id="UP000215539">
    <property type="component" value="Chromosome 1"/>
</dbReference>
<keyword evidence="10 20" id="KW-0479">Metal-binding</keyword>
<dbReference type="Pfam" id="PF02253">
    <property type="entry name" value="PLA1"/>
    <property type="match status" value="1"/>
</dbReference>
<comment type="cofactor">
    <cofactor evidence="20">
        <name>Ca(2+)</name>
        <dbReference type="ChEBI" id="CHEBI:29108"/>
    </cofactor>
    <text evidence="20">Binds 1 Ca(2+) ion per monomer.</text>
</comment>
<sequence length="309" mass="36588">MKHLFISLALCSLTALQAQEKDTLSTEELPQPKSERIDLRIDNTLARVWELEPQYQQGTFRFTNYRPMYAMPFRYTDVPTEQPVSLNPERPVPEWRDYQHVEMKFQVSLKGKIIQDALFGKGDLWVAFTQQAYWQMYNGEISRPFREINYEPELMFTYPMKLSIGNLKLRMLGLSVNHQSNGKEAAHSRSWNRLILMGAMEYRSVGIGFRFWKRFYEKEKEDDNPHIQDYIGRCEFNIFIPFKRNVFNIRLLNNLRFDHNRGLAEVAWVYPLNRDLRILFQASHGYGDSLIDYNYKQTVLGVGLTFLNL</sequence>
<keyword evidence="17" id="KW-0998">Cell outer membrane</keyword>
<dbReference type="EC" id="3.1.1.4" evidence="7"/>
<evidence type="ECO:0000256" key="14">
    <source>
        <dbReference type="ARBA" id="ARBA00022963"/>
    </source>
</evidence>
<evidence type="ECO:0000256" key="1">
    <source>
        <dbReference type="ARBA" id="ARBA00000111"/>
    </source>
</evidence>
<keyword evidence="13 20" id="KW-0106">Calcium</keyword>
<evidence type="ECO:0000256" key="12">
    <source>
        <dbReference type="ARBA" id="ARBA00022801"/>
    </source>
</evidence>
<comment type="subcellular location">
    <subcellularLocation>
        <location evidence="3">Cell outer membrane</location>
        <topology evidence="3">Multi-pass membrane protein</topology>
    </subcellularLocation>
</comment>
<dbReference type="KEGG" id="chg:AXF12_05720"/>
<feature type="active site" description="Proton acceptor" evidence="19">
    <location>
        <position position="178"/>
    </location>
</feature>
<evidence type="ECO:0000256" key="11">
    <source>
        <dbReference type="ARBA" id="ARBA00022729"/>
    </source>
</evidence>
<keyword evidence="15" id="KW-0443">Lipid metabolism</keyword>
<comment type="catalytic activity">
    <reaction evidence="2">
        <text>a 1,2-diacyl-sn-glycero-3-phosphocholine + H2O = a 1-acyl-sn-glycero-3-phosphocholine + a fatty acid + H(+)</text>
        <dbReference type="Rhea" id="RHEA:15801"/>
        <dbReference type="ChEBI" id="CHEBI:15377"/>
        <dbReference type="ChEBI" id="CHEBI:15378"/>
        <dbReference type="ChEBI" id="CHEBI:28868"/>
        <dbReference type="ChEBI" id="CHEBI:57643"/>
        <dbReference type="ChEBI" id="CHEBI:58168"/>
        <dbReference type="EC" id="3.1.1.4"/>
    </reaction>
</comment>
<evidence type="ECO:0000256" key="8">
    <source>
        <dbReference type="ARBA" id="ARBA00022452"/>
    </source>
</evidence>
<evidence type="ECO:0000256" key="6">
    <source>
        <dbReference type="ARBA" id="ARBA00013179"/>
    </source>
</evidence>
<dbReference type="Gene3D" id="2.40.230.10">
    <property type="entry name" value="Phospholipase A1"/>
    <property type="match status" value="1"/>
</dbReference>
<dbReference type="EMBL" id="CP014227">
    <property type="protein sequence ID" value="AMD85058.1"/>
    <property type="molecule type" value="Genomic_DNA"/>
</dbReference>
<evidence type="ECO:0000256" key="18">
    <source>
        <dbReference type="ARBA" id="ARBA00032375"/>
    </source>
</evidence>
<feature type="binding site" description="in dimeric form" evidence="20">
    <location>
        <position position="223"/>
    </location>
    <ligand>
        <name>Ca(2+)</name>
        <dbReference type="ChEBI" id="CHEBI:29108"/>
        <label>1</label>
    </ligand>
</feature>
<dbReference type="GO" id="GO:0008970">
    <property type="term" value="F:phospholipase A1 activity"/>
    <property type="evidence" value="ECO:0007669"/>
    <property type="project" value="UniProtKB-EC"/>
</dbReference>
<feature type="binding site" description="in dimeric form" evidence="20">
    <location>
        <position position="188"/>
    </location>
    <ligand>
        <name>Ca(2+)</name>
        <dbReference type="ChEBI" id="CHEBI:29108"/>
        <label>1</label>
    </ligand>
</feature>
<dbReference type="InterPro" id="IPR003187">
    <property type="entry name" value="PLipase_A1"/>
</dbReference>
<evidence type="ECO:0000256" key="15">
    <source>
        <dbReference type="ARBA" id="ARBA00023098"/>
    </source>
</evidence>
<evidence type="ECO:0000313" key="24">
    <source>
        <dbReference type="Proteomes" id="UP000215539"/>
    </source>
</evidence>
<dbReference type="EC" id="3.1.1.32" evidence="6"/>
<dbReference type="SUPFAM" id="SSF56931">
    <property type="entry name" value="Outer membrane phospholipase A (OMPLA)"/>
    <property type="match status" value="1"/>
</dbReference>
<keyword evidence="23" id="KW-1185">Reference proteome</keyword>
<evidence type="ECO:0000256" key="13">
    <source>
        <dbReference type="ARBA" id="ARBA00022837"/>
    </source>
</evidence>
<dbReference type="EMBL" id="LT906449">
    <property type="protein sequence ID" value="SNV05324.1"/>
    <property type="molecule type" value="Genomic_DNA"/>
</dbReference>
<reference evidence="21 23" key="1">
    <citation type="submission" date="2016-02" db="EMBL/GenBank/DDBJ databases">
        <authorList>
            <person name="Holder M.E."/>
            <person name="Ajami N.J."/>
            <person name="Petrosino J.F."/>
        </authorList>
    </citation>
    <scope>NUCLEOTIDE SEQUENCE [LARGE SCALE GENOMIC DNA]</scope>
    <source>
        <strain evidence="21 23">CCUG 32990</strain>
    </source>
</reference>
<evidence type="ECO:0000256" key="20">
    <source>
        <dbReference type="PIRSR" id="PIRSR603187-2"/>
    </source>
</evidence>
<evidence type="ECO:0000256" key="10">
    <source>
        <dbReference type="ARBA" id="ARBA00022723"/>
    </source>
</evidence>
<reference evidence="22 24" key="2">
    <citation type="submission" date="2017-06" db="EMBL/GenBank/DDBJ databases">
        <authorList>
            <consortium name="Pathogen Informatics"/>
        </authorList>
    </citation>
    <scope>NUCLEOTIDE SEQUENCE [LARGE SCALE GENOMIC DNA]</scope>
    <source>
        <strain evidence="22 24">NCTC12947</strain>
    </source>
</reference>
<keyword evidence="12 22" id="KW-0378">Hydrolase</keyword>
<evidence type="ECO:0000313" key="22">
    <source>
        <dbReference type="EMBL" id="SNV05324.1"/>
    </source>
</evidence>
<keyword evidence="14" id="KW-0442">Lipid degradation</keyword>
<proteinExistence type="inferred from homology"/>
<accession>A0AAX2GYF0</accession>
<evidence type="ECO:0000256" key="2">
    <source>
        <dbReference type="ARBA" id="ARBA00001604"/>
    </source>
</evidence>
<dbReference type="PRINTS" id="PR01486">
    <property type="entry name" value="PHPHLIPASEA1"/>
</dbReference>
<protein>
    <recommendedName>
        <fullName evidence="18">Phosphatidylcholine 1-acylhydrolase</fullName>
        <ecNumber evidence="6">3.1.1.32</ecNumber>
        <ecNumber evidence="7">3.1.1.4</ecNumber>
    </recommendedName>
</protein>
<dbReference type="RefSeq" id="WP_066429107.1">
    <property type="nucleotide sequence ID" value="NZ_CP014227.1"/>
</dbReference>
<keyword evidence="16" id="KW-0472">Membrane</keyword>
<dbReference type="GO" id="GO:0046872">
    <property type="term" value="F:metal ion binding"/>
    <property type="evidence" value="ECO:0007669"/>
    <property type="project" value="UniProtKB-KW"/>
</dbReference>
<dbReference type="GO" id="GO:0009279">
    <property type="term" value="C:cell outer membrane"/>
    <property type="evidence" value="ECO:0007669"/>
    <property type="project" value="UniProtKB-SubCell"/>
</dbReference>
<evidence type="ECO:0000313" key="23">
    <source>
        <dbReference type="Proteomes" id="UP000065822"/>
    </source>
</evidence>
<evidence type="ECO:0000256" key="17">
    <source>
        <dbReference type="ARBA" id="ARBA00023237"/>
    </source>
</evidence>
<dbReference type="PANTHER" id="PTHR40457">
    <property type="entry name" value="PHOSPHOLIPASE A1"/>
    <property type="match status" value="1"/>
</dbReference>
<evidence type="ECO:0000256" key="9">
    <source>
        <dbReference type="ARBA" id="ARBA00022692"/>
    </source>
</evidence>
<evidence type="ECO:0000256" key="16">
    <source>
        <dbReference type="ARBA" id="ARBA00023136"/>
    </source>
</evidence>
<keyword evidence="9" id="KW-0812">Transmembrane</keyword>
<comment type="similarity">
    <text evidence="4">Belongs to the phospholipase A1 family.</text>
</comment>
<dbReference type="GO" id="GO:0004623">
    <property type="term" value="F:phospholipase A2 activity"/>
    <property type="evidence" value="ECO:0007669"/>
    <property type="project" value="UniProtKB-EC"/>
</dbReference>
<keyword evidence="11" id="KW-0732">Signal</keyword>
<feature type="binding site" description="in dimeric form" evidence="20">
    <location>
        <position position="142"/>
    </location>
    <ligand>
        <name>Ca(2+)</name>
        <dbReference type="ChEBI" id="CHEBI:29108"/>
        <label>1</label>
    </ligand>
</feature>
<organism evidence="22 24">
    <name type="scientific">Capnocytophaga haemolytica</name>
    <dbReference type="NCBI Taxonomy" id="45243"/>
    <lineage>
        <taxon>Bacteria</taxon>
        <taxon>Pseudomonadati</taxon>
        <taxon>Bacteroidota</taxon>
        <taxon>Flavobacteriia</taxon>
        <taxon>Flavobacteriales</taxon>
        <taxon>Flavobacteriaceae</taxon>
        <taxon>Capnocytophaga</taxon>
    </lineage>
</organism>
<evidence type="ECO:0000256" key="7">
    <source>
        <dbReference type="ARBA" id="ARBA00013278"/>
    </source>
</evidence>
<dbReference type="AlphaFoldDB" id="A0AAX2GYF0"/>
<dbReference type="GO" id="GO:0016042">
    <property type="term" value="P:lipid catabolic process"/>
    <property type="evidence" value="ECO:0007669"/>
    <property type="project" value="UniProtKB-KW"/>
</dbReference>
<evidence type="ECO:0000256" key="4">
    <source>
        <dbReference type="ARBA" id="ARBA00010525"/>
    </source>
</evidence>
<comment type="catalytic activity">
    <reaction evidence="1">
        <text>a 1,2-diacyl-sn-glycero-3-phosphocholine + H2O = a 2-acyl-sn-glycero-3-phosphocholine + a fatty acid + H(+)</text>
        <dbReference type="Rhea" id="RHEA:18689"/>
        <dbReference type="ChEBI" id="CHEBI:15377"/>
        <dbReference type="ChEBI" id="CHEBI:15378"/>
        <dbReference type="ChEBI" id="CHEBI:28868"/>
        <dbReference type="ChEBI" id="CHEBI:57643"/>
        <dbReference type="ChEBI" id="CHEBI:57875"/>
        <dbReference type="EC" id="3.1.1.32"/>
    </reaction>
</comment>
<dbReference type="PANTHER" id="PTHR40457:SF1">
    <property type="entry name" value="PHOSPHOLIPASE A1"/>
    <property type="match status" value="1"/>
</dbReference>
<gene>
    <name evidence="21" type="ORF">AXF12_05720</name>
    <name evidence="22" type="ORF">SAMEA44541418_00576</name>
</gene>
<evidence type="ECO:0000256" key="19">
    <source>
        <dbReference type="PIRSR" id="PIRSR603187-1"/>
    </source>
</evidence>
<evidence type="ECO:0000256" key="3">
    <source>
        <dbReference type="ARBA" id="ARBA00004571"/>
    </source>
</evidence>
<comment type="subunit">
    <text evidence="5">Homodimer; dimerization is reversible, and the dimeric form is the active one.</text>
</comment>
<feature type="active site" description="Nucleophile" evidence="19">
    <location>
        <position position="180"/>
    </location>
</feature>
<dbReference type="InterPro" id="IPR036541">
    <property type="entry name" value="PLipase_A1_sf"/>
</dbReference>
<dbReference type="Proteomes" id="UP000065822">
    <property type="component" value="Chromosome"/>
</dbReference>
<evidence type="ECO:0000256" key="5">
    <source>
        <dbReference type="ARBA" id="ARBA00011702"/>
    </source>
</evidence>